<keyword evidence="4 6" id="KW-0238">DNA-binding</keyword>
<evidence type="ECO:0000256" key="2">
    <source>
        <dbReference type="ARBA" id="ARBA00010961"/>
    </source>
</evidence>
<dbReference type="GO" id="GO:0004803">
    <property type="term" value="F:transposase activity"/>
    <property type="evidence" value="ECO:0007669"/>
    <property type="project" value="UniProtKB-UniRule"/>
</dbReference>
<keyword evidence="5 6" id="KW-0233">DNA recombination</keyword>
<evidence type="ECO:0000256" key="5">
    <source>
        <dbReference type="ARBA" id="ARBA00023172"/>
    </source>
</evidence>
<sequence>MKDCNLKEVSTPVQKEIDPLTELLRNGARDLIRQAVEAELGAMLSEYEDLKLIDGRQAIVRNGYLPERTIQTGIGDVTIKVPKVRDRSGSGIHFQSHLLPPYLRRTKRIEELIPWLYLKGLSTGDYSEALGSLLGEHAKGLSANTVSRLKSQWLLEHQNWQRQDLSQKRYVYWWADGIYSQVRMDDRLCLLVLIGVTEHGQKELVAVSDGYRESSASWEEVLTSLRQRGLSHSPKLAAGDGALGFWNALCKVYPDTRHQRCWVYKTANVLNKLPKSVQPKVKAALHEIWMASTRKDAYKAFDNTLELFSSKYPKAMDCLSKDREELLAFYDFPAEHWIHIRTTNPIESAFSTVRLRTKKSRNCGSRDSTLAMVFKLMESAQKRWRKIKGFNLLSLVVNNVKFENGVQVVKQSDRKAA</sequence>
<dbReference type="PANTHER" id="PTHR33217">
    <property type="entry name" value="TRANSPOSASE FOR INSERTION SEQUENCE ELEMENT IS1081"/>
    <property type="match status" value="1"/>
</dbReference>
<accession>A0A0W0TPW3</accession>
<name>A0A0W0TPW3_LEGER</name>
<dbReference type="GO" id="GO:0003677">
    <property type="term" value="F:DNA binding"/>
    <property type="evidence" value="ECO:0007669"/>
    <property type="project" value="UniProtKB-UniRule"/>
</dbReference>
<dbReference type="NCBIfam" id="NF033543">
    <property type="entry name" value="transpos_IS256"/>
    <property type="match status" value="1"/>
</dbReference>
<organism evidence="7 8">
    <name type="scientific">Legionella erythra</name>
    <dbReference type="NCBI Taxonomy" id="448"/>
    <lineage>
        <taxon>Bacteria</taxon>
        <taxon>Pseudomonadati</taxon>
        <taxon>Pseudomonadota</taxon>
        <taxon>Gammaproteobacteria</taxon>
        <taxon>Legionellales</taxon>
        <taxon>Legionellaceae</taxon>
        <taxon>Legionella</taxon>
    </lineage>
</organism>
<dbReference type="EMBL" id="LNYA01000024">
    <property type="protein sequence ID" value="KTC97601.1"/>
    <property type="molecule type" value="Genomic_DNA"/>
</dbReference>
<reference evidence="7 8" key="1">
    <citation type="submission" date="2015-11" db="EMBL/GenBank/DDBJ databases">
        <title>Genomic analysis of 38 Legionella species identifies large and diverse effector repertoires.</title>
        <authorList>
            <person name="Burstein D."/>
            <person name="Amaro F."/>
            <person name="Zusman T."/>
            <person name="Lifshitz Z."/>
            <person name="Cohen O."/>
            <person name="Gilbert J.A."/>
            <person name="Pupko T."/>
            <person name="Shuman H.A."/>
            <person name="Segal G."/>
        </authorList>
    </citation>
    <scope>NUCLEOTIDE SEQUENCE [LARGE SCALE GENOMIC DNA]</scope>
    <source>
        <strain evidence="7 8">SE-32A-C8</strain>
    </source>
</reference>
<comment type="similarity">
    <text evidence="2 6">Belongs to the transposase mutator family.</text>
</comment>
<keyword evidence="8" id="KW-1185">Reference proteome</keyword>
<evidence type="ECO:0000256" key="1">
    <source>
        <dbReference type="ARBA" id="ARBA00002190"/>
    </source>
</evidence>
<dbReference type="InterPro" id="IPR001207">
    <property type="entry name" value="Transposase_mutator"/>
</dbReference>
<keyword evidence="6" id="KW-0814">Transposable element</keyword>
<keyword evidence="3 6" id="KW-0815">Transposition</keyword>
<dbReference type="PANTHER" id="PTHR33217:SF9">
    <property type="entry name" value="MUTATOR FAMILY TRANSPOSASE"/>
    <property type="match status" value="1"/>
</dbReference>
<protein>
    <recommendedName>
        <fullName evidence="6">Mutator family transposase</fullName>
    </recommendedName>
</protein>
<comment type="caution">
    <text evidence="7">The sequence shown here is derived from an EMBL/GenBank/DDBJ whole genome shotgun (WGS) entry which is preliminary data.</text>
</comment>
<comment type="function">
    <text evidence="1 6">Required for the transposition of the insertion element.</text>
</comment>
<evidence type="ECO:0000313" key="8">
    <source>
        <dbReference type="Proteomes" id="UP000054773"/>
    </source>
</evidence>
<dbReference type="STRING" id="448.Lery_1440"/>
<evidence type="ECO:0000313" key="7">
    <source>
        <dbReference type="EMBL" id="KTC97601.1"/>
    </source>
</evidence>
<evidence type="ECO:0000256" key="4">
    <source>
        <dbReference type="ARBA" id="ARBA00023125"/>
    </source>
</evidence>
<dbReference type="Pfam" id="PF00872">
    <property type="entry name" value="Transposase_mut"/>
    <property type="match status" value="1"/>
</dbReference>
<dbReference type="GO" id="GO:0006313">
    <property type="term" value="P:DNA transposition"/>
    <property type="evidence" value="ECO:0007669"/>
    <property type="project" value="UniProtKB-UniRule"/>
</dbReference>
<gene>
    <name evidence="7" type="ORF">Lery_1440</name>
</gene>
<evidence type="ECO:0000256" key="6">
    <source>
        <dbReference type="RuleBase" id="RU365089"/>
    </source>
</evidence>
<dbReference type="Proteomes" id="UP000054773">
    <property type="component" value="Unassembled WGS sequence"/>
</dbReference>
<dbReference type="AlphaFoldDB" id="A0A0W0TPW3"/>
<dbReference type="RefSeq" id="WP_058526595.1">
    <property type="nucleotide sequence ID" value="NZ_CAAAHY010000015.1"/>
</dbReference>
<evidence type="ECO:0000256" key="3">
    <source>
        <dbReference type="ARBA" id="ARBA00022578"/>
    </source>
</evidence>
<dbReference type="PATRIC" id="fig|448.7.peg.1506"/>
<dbReference type="OrthoDB" id="9779930at2"/>
<proteinExistence type="inferred from homology"/>